<dbReference type="GO" id="GO:0006004">
    <property type="term" value="P:fucose metabolic process"/>
    <property type="evidence" value="ECO:0007669"/>
    <property type="project" value="UniProtKB-KW"/>
</dbReference>
<accession>A0AAD2G0B1</accession>
<keyword evidence="5" id="KW-0472">Membrane</keyword>
<name>A0AAD2G0B1_9STRA</name>
<feature type="transmembrane region" description="Helical" evidence="5">
    <location>
        <begin position="39"/>
        <end position="60"/>
    </location>
</feature>
<dbReference type="AlphaFoldDB" id="A0AAD2G0B1"/>
<feature type="region of interest" description="Disordered" evidence="4">
    <location>
        <begin position="1"/>
        <end position="23"/>
    </location>
</feature>
<keyword evidence="3" id="KW-0119">Carbohydrate metabolism</keyword>
<evidence type="ECO:0000313" key="6">
    <source>
        <dbReference type="EMBL" id="CAJ1958700.1"/>
    </source>
</evidence>
<dbReference type="Proteomes" id="UP001295423">
    <property type="component" value="Unassembled WGS sequence"/>
</dbReference>
<dbReference type="GO" id="GO:0016740">
    <property type="term" value="F:transferase activity"/>
    <property type="evidence" value="ECO:0007669"/>
    <property type="project" value="UniProtKB-KW"/>
</dbReference>
<dbReference type="InterPro" id="IPR019378">
    <property type="entry name" value="GDP-Fuc_O-FucTrfase"/>
</dbReference>
<evidence type="ECO:0000256" key="1">
    <source>
        <dbReference type="ARBA" id="ARBA00022679"/>
    </source>
</evidence>
<dbReference type="CDD" id="cd11296">
    <property type="entry name" value="O-FucT_like"/>
    <property type="match status" value="2"/>
</dbReference>
<keyword evidence="2" id="KW-0294">Fucose metabolism</keyword>
<organism evidence="6 7">
    <name type="scientific">Cylindrotheca closterium</name>
    <dbReference type="NCBI Taxonomy" id="2856"/>
    <lineage>
        <taxon>Eukaryota</taxon>
        <taxon>Sar</taxon>
        <taxon>Stramenopiles</taxon>
        <taxon>Ochrophyta</taxon>
        <taxon>Bacillariophyta</taxon>
        <taxon>Bacillariophyceae</taxon>
        <taxon>Bacillariophycidae</taxon>
        <taxon>Bacillariales</taxon>
        <taxon>Bacillariaceae</taxon>
        <taxon>Cylindrotheca</taxon>
    </lineage>
</organism>
<evidence type="ECO:0000256" key="3">
    <source>
        <dbReference type="ARBA" id="ARBA00023277"/>
    </source>
</evidence>
<keyword evidence="1" id="KW-0808">Transferase</keyword>
<comment type="caution">
    <text evidence="6">The sequence shown here is derived from an EMBL/GenBank/DDBJ whole genome shotgun (WGS) entry which is preliminary data.</text>
</comment>
<evidence type="ECO:0000256" key="5">
    <source>
        <dbReference type="SAM" id="Phobius"/>
    </source>
</evidence>
<dbReference type="EMBL" id="CAKOGP040001980">
    <property type="protein sequence ID" value="CAJ1958700.1"/>
    <property type="molecule type" value="Genomic_DNA"/>
</dbReference>
<dbReference type="Gene3D" id="3.40.50.11350">
    <property type="match status" value="2"/>
</dbReference>
<keyword evidence="7" id="KW-1185">Reference proteome</keyword>
<dbReference type="PANTHER" id="PTHR31469">
    <property type="entry name" value="OS07G0633600 PROTEIN"/>
    <property type="match status" value="1"/>
</dbReference>
<sequence>MFFPKSGNRRRSPYRSARSVRPQKEVPTHMVTNWTRNKVCVLLAGVFIFGTTFLVPIMMLEKSMSQEATIPMNSKNHISLNHLFDKTKKMEKIIETKSYSVLKKAKQALRKGGHFGIPEDEVNNRDPFELHDNEDHEAHPEEIEESLARGVVGLPMSKTPALIGARPGHIACEVNVDDMAYWNDPQGTRDQEFQSPFASSEPESHYITFEPDPGGWNNIRMSTEVFFVMAAATGRTLVLPPKAPMYLLGTGAAHARSFGNFYPLSNPHLKKRVNVITMKEFVEKEGKSIMNLSDEELEQLLPIAEMCLHQKNSPIICENLYKVLREVGMQPDMHGAHSCYIFDKDKFEGKEISDDVQKRVDRFCGEKRTATFYDQSLHTPKLIHWNADAPTHRVLNHFYTFFYFTDPKIDNYFKRFVRDFMHYTDEIYCAAGKIVHALNDEGKGWSSLHVRRGDLQYKEVKISAEEWYNNTKEIWNDGEILFIATDERNKTFFDPIKEHHEVRFLDDYWDSANLGEMDSYFLGMVDTIVASHGRAFAGTWFSTFTGYINRMRGYLGHSTKTMWYSWLPRKYAVREWTYPEGNYPAREWPIGWVAIDGDEVIEHENEKADSIPDPPDPNEITIEAIEKVPASVAIKNIAMSDLKSDEGFADKPVARGVAGRPMSETPALKGAKRGKIACDVNVDSVAYWNDPTGEKDQNFESPFRAKGEEKFLTFTLDRGGWNNVRMSMEIIFIIAAATGRTLVLPPKEPLYRLRADAKNVHRGFADFFDLSTPEFAKRLNTISMEDFIKMEGGEHGRLPIPEETRQNVTNSAHHCDKRKMSTAYCGYIDDYLATAGYVPDMSAKKSCAVFDVDKFNGKELSSASEESVAKFCGDRERYYFTEELQENTLIHINAGQKELRLLTHFYDFVHFTDPAIDNYYKRFIRDFLHYNDQIYCAAGKIVKALQKEATDRGFSVDEEGAGGFSAMHIRRGELQYQKVKIPAIEWYENTKDLWEPNEIMYIATDERNATWFDDMAEHLELRFLDDYFEFAQLGEMDPNYFGMIDTIIASRGRAFVGTFFSTFSGYINRLRGYHGMSMMDSWHSWLPRKTKMHEWEDVDHFVFSYEWPTGWVGIDGDVVPSKDVF</sequence>
<dbReference type="Pfam" id="PF10250">
    <property type="entry name" value="O-FucT"/>
    <property type="match status" value="2"/>
</dbReference>
<dbReference type="PANTHER" id="PTHR31469:SF8">
    <property type="entry name" value="OS07G0641000 PROTEIN"/>
    <property type="match status" value="1"/>
</dbReference>
<dbReference type="Gene3D" id="3.40.50.11340">
    <property type="match status" value="2"/>
</dbReference>
<gene>
    <name evidence="6" type="ORF">CYCCA115_LOCUS17307</name>
</gene>
<proteinExistence type="predicted"/>
<dbReference type="FunFam" id="3.40.50.11350:FF:000014">
    <property type="entry name" value="Uncharacterized protein"/>
    <property type="match status" value="2"/>
</dbReference>
<protein>
    <recommendedName>
        <fullName evidence="8">O-fucosyltransferase family protein</fullName>
    </recommendedName>
</protein>
<keyword evidence="5" id="KW-1133">Transmembrane helix</keyword>
<evidence type="ECO:0000256" key="2">
    <source>
        <dbReference type="ARBA" id="ARBA00023253"/>
    </source>
</evidence>
<reference evidence="6" key="1">
    <citation type="submission" date="2023-08" db="EMBL/GenBank/DDBJ databases">
        <authorList>
            <person name="Audoor S."/>
            <person name="Bilcke G."/>
        </authorList>
    </citation>
    <scope>NUCLEOTIDE SEQUENCE</scope>
</reference>
<evidence type="ECO:0000256" key="4">
    <source>
        <dbReference type="SAM" id="MobiDB-lite"/>
    </source>
</evidence>
<evidence type="ECO:0008006" key="8">
    <source>
        <dbReference type="Google" id="ProtNLM"/>
    </source>
</evidence>
<keyword evidence="5" id="KW-0812">Transmembrane</keyword>
<evidence type="ECO:0000313" key="7">
    <source>
        <dbReference type="Proteomes" id="UP001295423"/>
    </source>
</evidence>